<dbReference type="SUPFAM" id="SSF56436">
    <property type="entry name" value="C-type lectin-like"/>
    <property type="match status" value="2"/>
</dbReference>
<dbReference type="SUPFAM" id="SSF47565">
    <property type="entry name" value="Insect pheromone/odorant-binding proteins"/>
    <property type="match status" value="1"/>
</dbReference>
<evidence type="ECO:0000313" key="4">
    <source>
        <dbReference type="Proteomes" id="UP000494165"/>
    </source>
</evidence>
<sequence length="679" mass="75715">MKISVRGGIPNDVAKDHSGHQANTRKLRRAKWKQQRRNVIIKCCGVHSCLNPPDKITKYRKNKNTTQTASEPGPNAPTEARFVDISEEPLATSTSLPDQTTIGNDQTLENTVETASAIDAINEATAPIIADESTSTSTIESTSTSTTTSTTTTTTTSTTTSTAATTAISTTEAPPTFFCNCPTQCDLSESTKRGLLTNPESFGGWRSLGKYSYLLGNEAVLWEKIWPKCCALGMKPISFESVQKLESVGEFFKDRTFNTKFWTSGTFTECNGTALSPSLIWCSIPSNNFVKEMWHPNGNQTDSAATCVSATAEEGKFLLRREACAKRFAYACEAVMENPGLLLENGCPSQQSCVKNSTMFAGIHLVREPSLVKGTFLESCGRIFYFSRLKKSWSDARSYCCSIGMDLASFPLAVKSDCFASLYQTFPSRLNGRYWTSGRSTKIPGKLYWCSEESYIYPREVVWEDGFPKIEHGCVSTAMNRSSGKLELRTGDCEEEQQFMCSAYHNYNTRAVQIWWDCLKSFGLKTDDEDALLNVFGPPPTSTLLCYGRCMGQKYQKILDNTVNTQSVLRYLEDQIKDEKVLQDAYKLVEQCIYFNETRLCEFTYLVLKCIMTNAYQLVQSLMANAIGDPVMIPPPILCLPNYQFCNETFNCVLNNSLASQLTASGKSNRHFLNRIPFF</sequence>
<feature type="domain" description="C-type lectin" evidence="2">
    <location>
        <begin position="384"/>
        <end position="502"/>
    </location>
</feature>
<name>A0A8S1E7Y5_9INSE</name>
<evidence type="ECO:0000256" key="1">
    <source>
        <dbReference type="SAM" id="MobiDB-lite"/>
    </source>
</evidence>
<comment type="caution">
    <text evidence="3">The sequence shown here is derived from an EMBL/GenBank/DDBJ whole genome shotgun (WGS) entry which is preliminary data.</text>
</comment>
<dbReference type="GO" id="GO:0005549">
    <property type="term" value="F:odorant binding"/>
    <property type="evidence" value="ECO:0007669"/>
    <property type="project" value="InterPro"/>
</dbReference>
<dbReference type="InterPro" id="IPR036728">
    <property type="entry name" value="PBP_GOBP_sf"/>
</dbReference>
<dbReference type="InterPro" id="IPR006170">
    <property type="entry name" value="PBP/GOBP"/>
</dbReference>
<dbReference type="CDD" id="cd00037">
    <property type="entry name" value="CLECT"/>
    <property type="match status" value="1"/>
</dbReference>
<dbReference type="CDD" id="cd23992">
    <property type="entry name" value="PBP_GOBP"/>
    <property type="match status" value="1"/>
</dbReference>
<dbReference type="EMBL" id="CADEPI010000950">
    <property type="protein sequence ID" value="CAB3388850.1"/>
    <property type="molecule type" value="Genomic_DNA"/>
</dbReference>
<dbReference type="AlphaFoldDB" id="A0A8S1E7Y5"/>
<accession>A0A8S1E7Y5</accession>
<dbReference type="Gene3D" id="1.10.238.20">
    <property type="entry name" value="Pheromone/general odorant binding protein domain"/>
    <property type="match status" value="1"/>
</dbReference>
<organism evidence="3 4">
    <name type="scientific">Cloeon dipterum</name>
    <dbReference type="NCBI Taxonomy" id="197152"/>
    <lineage>
        <taxon>Eukaryota</taxon>
        <taxon>Metazoa</taxon>
        <taxon>Ecdysozoa</taxon>
        <taxon>Arthropoda</taxon>
        <taxon>Hexapoda</taxon>
        <taxon>Insecta</taxon>
        <taxon>Pterygota</taxon>
        <taxon>Palaeoptera</taxon>
        <taxon>Ephemeroptera</taxon>
        <taxon>Pisciforma</taxon>
        <taxon>Baetidae</taxon>
        <taxon>Cloeon</taxon>
    </lineage>
</organism>
<dbReference type="Pfam" id="PF01395">
    <property type="entry name" value="PBP_GOBP"/>
    <property type="match status" value="1"/>
</dbReference>
<gene>
    <name evidence="3" type="ORF">CLODIP_2_CD10957</name>
</gene>
<reference evidence="3 4" key="1">
    <citation type="submission" date="2020-04" db="EMBL/GenBank/DDBJ databases">
        <authorList>
            <person name="Alioto T."/>
            <person name="Alioto T."/>
            <person name="Gomez Garrido J."/>
        </authorList>
    </citation>
    <scope>NUCLEOTIDE SEQUENCE [LARGE SCALE GENOMIC DNA]</scope>
</reference>
<evidence type="ECO:0000313" key="3">
    <source>
        <dbReference type="EMBL" id="CAB3388850.1"/>
    </source>
</evidence>
<feature type="region of interest" description="Disordered" evidence="1">
    <location>
        <begin position="1"/>
        <end position="25"/>
    </location>
</feature>
<evidence type="ECO:0000259" key="2">
    <source>
        <dbReference type="PROSITE" id="PS50041"/>
    </source>
</evidence>
<feature type="region of interest" description="Disordered" evidence="1">
    <location>
        <begin position="129"/>
        <end position="157"/>
    </location>
</feature>
<dbReference type="InterPro" id="IPR016186">
    <property type="entry name" value="C-type_lectin-like/link_sf"/>
</dbReference>
<dbReference type="Gene3D" id="3.10.100.10">
    <property type="entry name" value="Mannose-Binding Protein A, subunit A"/>
    <property type="match status" value="2"/>
</dbReference>
<protein>
    <recommendedName>
        <fullName evidence="2">C-type lectin domain-containing protein</fullName>
    </recommendedName>
</protein>
<dbReference type="Proteomes" id="UP000494165">
    <property type="component" value="Unassembled WGS sequence"/>
</dbReference>
<proteinExistence type="predicted"/>
<dbReference type="PROSITE" id="PS50041">
    <property type="entry name" value="C_TYPE_LECTIN_2"/>
    <property type="match status" value="1"/>
</dbReference>
<dbReference type="InterPro" id="IPR016187">
    <property type="entry name" value="CTDL_fold"/>
</dbReference>
<feature type="region of interest" description="Disordered" evidence="1">
    <location>
        <begin position="57"/>
        <end position="79"/>
    </location>
</feature>
<dbReference type="InterPro" id="IPR001304">
    <property type="entry name" value="C-type_lectin-like"/>
</dbReference>
<keyword evidence="4" id="KW-1185">Reference proteome</keyword>
<feature type="compositionally biased region" description="Low complexity" evidence="1">
    <location>
        <begin position="133"/>
        <end position="157"/>
    </location>
</feature>